<dbReference type="GO" id="GO:0005886">
    <property type="term" value="C:plasma membrane"/>
    <property type="evidence" value="ECO:0007669"/>
    <property type="project" value="TreeGrafter"/>
</dbReference>
<feature type="chain" id="PRO_5042929398" description="DUF218 domain-containing protein" evidence="1">
    <location>
        <begin position="39"/>
        <end position="265"/>
    </location>
</feature>
<dbReference type="CDD" id="cd06259">
    <property type="entry name" value="YdcF-like"/>
    <property type="match status" value="1"/>
</dbReference>
<dbReference type="PANTHER" id="PTHR30336">
    <property type="entry name" value="INNER MEMBRANE PROTEIN, PROBABLE PERMEASE"/>
    <property type="match status" value="1"/>
</dbReference>
<dbReference type="InterPro" id="IPR003848">
    <property type="entry name" value="DUF218"/>
</dbReference>
<sequence>MVYIAQCVTGIPRYIALNKTSLAAFWFLLTFTPTVTTGARPNECDVIPTRDITAAQTIWNYMLLNHTLRKCDVIMAMGSYDVRVARRAADLWLDGYGHWLVMSGKTGNLTKQLWTVPEADVFRDVAVGRGVPRERILLERESTNTGQNVKNTYTLLSLLGIQPRSILLLQKPYMERRAYATFLAQWPSSESNPDVIVTSPDVSLLDYPNDDIGPLNDVISVMLGDMQRIFLYGELGFQVKQEIPEAVVRAFEYLQFTGRYSRHFQ</sequence>
<evidence type="ECO:0000313" key="4">
    <source>
        <dbReference type="Proteomes" id="UP001374579"/>
    </source>
</evidence>
<feature type="domain" description="DUF218" evidence="2">
    <location>
        <begin position="73"/>
        <end position="185"/>
    </location>
</feature>
<accession>A0AAN9BU11</accession>
<evidence type="ECO:0000259" key="2">
    <source>
        <dbReference type="Pfam" id="PF02698"/>
    </source>
</evidence>
<keyword evidence="4" id="KW-1185">Reference proteome</keyword>
<proteinExistence type="predicted"/>
<dbReference type="Pfam" id="PF02698">
    <property type="entry name" value="DUF218"/>
    <property type="match status" value="1"/>
</dbReference>
<dbReference type="Gene3D" id="3.40.50.620">
    <property type="entry name" value="HUPs"/>
    <property type="match status" value="1"/>
</dbReference>
<dbReference type="InterPro" id="IPR051599">
    <property type="entry name" value="Cell_Envelope_Assoc"/>
</dbReference>
<dbReference type="AlphaFoldDB" id="A0AAN9BU11"/>
<dbReference type="Proteomes" id="UP001374579">
    <property type="component" value="Unassembled WGS sequence"/>
</dbReference>
<organism evidence="3 4">
    <name type="scientific">Littorina saxatilis</name>
    <dbReference type="NCBI Taxonomy" id="31220"/>
    <lineage>
        <taxon>Eukaryota</taxon>
        <taxon>Metazoa</taxon>
        <taxon>Spiralia</taxon>
        <taxon>Lophotrochozoa</taxon>
        <taxon>Mollusca</taxon>
        <taxon>Gastropoda</taxon>
        <taxon>Caenogastropoda</taxon>
        <taxon>Littorinimorpha</taxon>
        <taxon>Littorinoidea</taxon>
        <taxon>Littorinidae</taxon>
        <taxon>Littorina</taxon>
    </lineage>
</organism>
<dbReference type="EMBL" id="JBAMIC010000002">
    <property type="protein sequence ID" value="KAK7111381.1"/>
    <property type="molecule type" value="Genomic_DNA"/>
</dbReference>
<reference evidence="3 4" key="1">
    <citation type="submission" date="2024-02" db="EMBL/GenBank/DDBJ databases">
        <title>Chromosome-scale genome assembly of the rough periwinkle Littorina saxatilis.</title>
        <authorList>
            <person name="De Jode A."/>
            <person name="Faria R."/>
            <person name="Formenti G."/>
            <person name="Sims Y."/>
            <person name="Smith T.P."/>
            <person name="Tracey A."/>
            <person name="Wood J.M.D."/>
            <person name="Zagrodzka Z.B."/>
            <person name="Johannesson K."/>
            <person name="Butlin R.K."/>
            <person name="Leder E.H."/>
        </authorList>
    </citation>
    <scope>NUCLEOTIDE SEQUENCE [LARGE SCALE GENOMIC DNA]</scope>
    <source>
        <strain evidence="3">Snail1</strain>
        <tissue evidence="3">Muscle</tissue>
    </source>
</reference>
<dbReference type="PANTHER" id="PTHR30336:SF20">
    <property type="entry name" value="DUF218 DOMAIN-CONTAINING PROTEIN"/>
    <property type="match status" value="1"/>
</dbReference>
<gene>
    <name evidence="3" type="ORF">V1264_011022</name>
</gene>
<comment type="caution">
    <text evidence="3">The sequence shown here is derived from an EMBL/GenBank/DDBJ whole genome shotgun (WGS) entry which is preliminary data.</text>
</comment>
<evidence type="ECO:0000313" key="3">
    <source>
        <dbReference type="EMBL" id="KAK7111381.1"/>
    </source>
</evidence>
<keyword evidence="1" id="KW-0732">Signal</keyword>
<protein>
    <recommendedName>
        <fullName evidence="2">DUF218 domain-containing protein</fullName>
    </recommendedName>
</protein>
<name>A0AAN9BU11_9CAEN</name>
<feature type="signal peptide" evidence="1">
    <location>
        <begin position="1"/>
        <end position="38"/>
    </location>
</feature>
<dbReference type="InterPro" id="IPR014729">
    <property type="entry name" value="Rossmann-like_a/b/a_fold"/>
</dbReference>
<evidence type="ECO:0000256" key="1">
    <source>
        <dbReference type="SAM" id="SignalP"/>
    </source>
</evidence>